<dbReference type="Proteomes" id="UP001461498">
    <property type="component" value="Unassembled WGS sequence"/>
</dbReference>
<dbReference type="AlphaFoldDB" id="A0AAW1D1Y6"/>
<gene>
    <name evidence="2" type="ORF">O3M35_010971</name>
</gene>
<sequence>MNVKTRHIEFGVCRFDDSKLSDKVVSEMCGDINEANPINTVLPTSPNPVSPSPTADHTLSNGDAKCCH</sequence>
<comment type="caution">
    <text evidence="2">The sequence shown here is derived from an EMBL/GenBank/DDBJ whole genome shotgun (WGS) entry which is preliminary data.</text>
</comment>
<dbReference type="EMBL" id="JAPXFL010000007">
    <property type="protein sequence ID" value="KAK9504701.1"/>
    <property type="molecule type" value="Genomic_DNA"/>
</dbReference>
<evidence type="ECO:0000313" key="2">
    <source>
        <dbReference type="EMBL" id="KAK9504701.1"/>
    </source>
</evidence>
<protein>
    <submittedName>
        <fullName evidence="2">Uncharacterized protein</fullName>
    </submittedName>
</protein>
<evidence type="ECO:0000313" key="3">
    <source>
        <dbReference type="Proteomes" id="UP001461498"/>
    </source>
</evidence>
<feature type="region of interest" description="Disordered" evidence="1">
    <location>
        <begin position="37"/>
        <end position="68"/>
    </location>
</feature>
<name>A0AAW1D1Y6_9HEMI</name>
<keyword evidence="3" id="KW-1185">Reference proteome</keyword>
<proteinExistence type="predicted"/>
<evidence type="ECO:0000256" key="1">
    <source>
        <dbReference type="SAM" id="MobiDB-lite"/>
    </source>
</evidence>
<accession>A0AAW1D1Y6</accession>
<organism evidence="2 3">
    <name type="scientific">Rhynocoris fuscipes</name>
    <dbReference type="NCBI Taxonomy" id="488301"/>
    <lineage>
        <taxon>Eukaryota</taxon>
        <taxon>Metazoa</taxon>
        <taxon>Ecdysozoa</taxon>
        <taxon>Arthropoda</taxon>
        <taxon>Hexapoda</taxon>
        <taxon>Insecta</taxon>
        <taxon>Pterygota</taxon>
        <taxon>Neoptera</taxon>
        <taxon>Paraneoptera</taxon>
        <taxon>Hemiptera</taxon>
        <taxon>Heteroptera</taxon>
        <taxon>Panheteroptera</taxon>
        <taxon>Cimicomorpha</taxon>
        <taxon>Reduviidae</taxon>
        <taxon>Harpactorinae</taxon>
        <taxon>Harpactorini</taxon>
        <taxon>Rhynocoris</taxon>
    </lineage>
</organism>
<reference evidence="2 3" key="1">
    <citation type="submission" date="2022-12" db="EMBL/GenBank/DDBJ databases">
        <title>Chromosome-level genome assembly of true bugs.</title>
        <authorList>
            <person name="Ma L."/>
            <person name="Li H."/>
        </authorList>
    </citation>
    <scope>NUCLEOTIDE SEQUENCE [LARGE SCALE GENOMIC DNA]</scope>
    <source>
        <strain evidence="2">Lab_2022b</strain>
    </source>
</reference>